<evidence type="ECO:0008006" key="3">
    <source>
        <dbReference type="Google" id="ProtNLM"/>
    </source>
</evidence>
<sequence>MKTPNSLIFLLLSLATPATLAGDVSVDFLAPEKYQDVGINQHDIDRNIRTLEQHLQKMGKQYLPTTQTLKLEILDIDLAGRYEPWQPPPLHDVRIMRSSAATWPLIKLRYTLSEGSRVLKQGEESVTDVNYLDRVSTSDRSDPLHHEKQMLEDWFRHKLSMPDN</sequence>
<name>A0A6S6YM65_9PROT</name>
<dbReference type="Pfam" id="PF11454">
    <property type="entry name" value="DUF3016"/>
    <property type="match status" value="1"/>
</dbReference>
<gene>
    <name evidence="1" type="ORF">DENOEST_1659</name>
</gene>
<dbReference type="OrthoDB" id="195620at2"/>
<evidence type="ECO:0000313" key="2">
    <source>
        <dbReference type="Proteomes" id="UP000515733"/>
    </source>
</evidence>
<protein>
    <recommendedName>
        <fullName evidence="3">DUF3016 domain-containing protein</fullName>
    </recommendedName>
</protein>
<organism evidence="1 2">
    <name type="scientific">Denitratisoma oestradiolicum</name>
    <dbReference type="NCBI Taxonomy" id="311182"/>
    <lineage>
        <taxon>Bacteria</taxon>
        <taxon>Pseudomonadati</taxon>
        <taxon>Pseudomonadota</taxon>
        <taxon>Betaproteobacteria</taxon>
        <taxon>Nitrosomonadales</taxon>
        <taxon>Sterolibacteriaceae</taxon>
        <taxon>Denitratisoma</taxon>
    </lineage>
</organism>
<dbReference type="InterPro" id="IPR021557">
    <property type="entry name" value="DUF3016"/>
</dbReference>
<reference evidence="1 2" key="1">
    <citation type="submission" date="2020-03" db="EMBL/GenBank/DDBJ databases">
        <authorList>
            <consortium name="Genoscope - CEA"/>
            <person name="William W."/>
        </authorList>
    </citation>
    <scope>NUCLEOTIDE SEQUENCE [LARGE SCALE GENOMIC DNA]</scope>
    <source>
        <strain evidence="2">DSM 16959</strain>
    </source>
</reference>
<dbReference type="AlphaFoldDB" id="A0A6S6YM65"/>
<keyword evidence="2" id="KW-1185">Reference proteome</keyword>
<proteinExistence type="predicted"/>
<evidence type="ECO:0000313" key="1">
    <source>
        <dbReference type="EMBL" id="CAB1368824.1"/>
    </source>
</evidence>
<dbReference type="RefSeq" id="WP_145768873.1">
    <property type="nucleotide sequence ID" value="NZ_LR778301.1"/>
</dbReference>
<accession>A0A6S6YM65</accession>
<dbReference type="Proteomes" id="UP000515733">
    <property type="component" value="Chromosome"/>
</dbReference>
<dbReference type="KEGG" id="doe:DENOEST_1659"/>
<dbReference type="EMBL" id="LR778301">
    <property type="protein sequence ID" value="CAB1368824.1"/>
    <property type="molecule type" value="Genomic_DNA"/>
</dbReference>